<dbReference type="GO" id="GO:0071555">
    <property type="term" value="P:cell wall organization"/>
    <property type="evidence" value="ECO:0007669"/>
    <property type="project" value="UniProtKB-KW"/>
</dbReference>
<dbReference type="EMBL" id="CP046415">
    <property type="protein sequence ID" value="QGT77688.1"/>
    <property type="molecule type" value="Genomic_DNA"/>
</dbReference>
<dbReference type="Proteomes" id="UP000427716">
    <property type="component" value="Chromosome"/>
</dbReference>
<evidence type="ECO:0000256" key="6">
    <source>
        <dbReference type="ARBA" id="ARBA00022670"/>
    </source>
</evidence>
<dbReference type="PANTHER" id="PTHR30627:SF2">
    <property type="entry name" value="PEPTIDOGLYCAN D,D-TRANSPEPTIDASE MRDA"/>
    <property type="match status" value="1"/>
</dbReference>
<dbReference type="GO" id="GO:0008658">
    <property type="term" value="F:penicillin binding"/>
    <property type="evidence" value="ECO:0007669"/>
    <property type="project" value="UniProtKB-UniRule"/>
</dbReference>
<dbReference type="Gene3D" id="3.40.710.10">
    <property type="entry name" value="DD-peptidase/beta-lactamase superfamily"/>
    <property type="match status" value="1"/>
</dbReference>
<reference evidence="17 18" key="1">
    <citation type="submission" date="2019-11" db="EMBL/GenBank/DDBJ databases">
        <authorList>
            <person name="Zhang J."/>
            <person name="Sun C."/>
        </authorList>
    </citation>
    <scope>NUCLEOTIDE SEQUENCE [LARGE SCALE GENOMIC DNA]</scope>
    <source>
        <strain evidence="18">sp2</strain>
    </source>
</reference>
<evidence type="ECO:0000259" key="15">
    <source>
        <dbReference type="Pfam" id="PF00905"/>
    </source>
</evidence>
<dbReference type="GO" id="GO:0071972">
    <property type="term" value="F:peptidoglycan L,D-transpeptidase activity"/>
    <property type="evidence" value="ECO:0007669"/>
    <property type="project" value="TreeGrafter"/>
</dbReference>
<dbReference type="InterPro" id="IPR050515">
    <property type="entry name" value="Beta-lactam/transpept"/>
</dbReference>
<keyword evidence="12 14" id="KW-0472">Membrane</keyword>
<evidence type="ECO:0000256" key="10">
    <source>
        <dbReference type="ARBA" id="ARBA00022984"/>
    </source>
</evidence>
<dbReference type="GO" id="GO:0009002">
    <property type="term" value="F:serine-type D-Ala-D-Ala carboxypeptidase activity"/>
    <property type="evidence" value="ECO:0007669"/>
    <property type="project" value="UniProtKB-UniRule"/>
</dbReference>
<evidence type="ECO:0000256" key="8">
    <source>
        <dbReference type="ARBA" id="ARBA00022801"/>
    </source>
</evidence>
<dbReference type="NCBIfam" id="TIGR03423">
    <property type="entry name" value="pbp2_mrdA"/>
    <property type="match status" value="1"/>
</dbReference>
<evidence type="ECO:0000256" key="13">
    <source>
        <dbReference type="ARBA" id="ARBA00023316"/>
    </source>
</evidence>
<dbReference type="SUPFAM" id="SSF56601">
    <property type="entry name" value="beta-lactamase/transpeptidase-like"/>
    <property type="match status" value="1"/>
</dbReference>
<comment type="function">
    <text evidence="14">Catalyzes cross-linking of the peptidoglycan cell wall.</text>
</comment>
<keyword evidence="10 14" id="KW-0573">Peptidoglycan synthesis</keyword>
<keyword evidence="8 14" id="KW-0378">Hydrolase</keyword>
<evidence type="ECO:0000256" key="11">
    <source>
        <dbReference type="ARBA" id="ARBA00022989"/>
    </source>
</evidence>
<evidence type="ECO:0000256" key="4">
    <source>
        <dbReference type="ARBA" id="ARBA00022519"/>
    </source>
</evidence>
<evidence type="ECO:0000313" key="18">
    <source>
        <dbReference type="Proteomes" id="UP000427716"/>
    </source>
</evidence>
<evidence type="ECO:0000256" key="1">
    <source>
        <dbReference type="ARBA" id="ARBA00004167"/>
    </source>
</evidence>
<dbReference type="Pfam" id="PF00905">
    <property type="entry name" value="Transpeptidase"/>
    <property type="match status" value="1"/>
</dbReference>
<name>A0A6I6CYI0_9GAMM</name>
<comment type="catalytic activity">
    <reaction evidence="14">
        <text>Preferential cleavage: (Ac)2-L-Lys-D-Ala-|-D-Ala. Also transpeptidation of peptidyl-alanyl moieties that are N-acyl substituents of D-alanine.</text>
        <dbReference type="EC" id="3.4.16.4"/>
    </reaction>
</comment>
<accession>A0A6I6CYI0</accession>
<comment type="subcellular location">
    <subcellularLocation>
        <location evidence="14">Cell inner membrane</location>
        <topology evidence="14">Single-pass membrane protein</topology>
    </subcellularLocation>
    <subcellularLocation>
        <location evidence="2">Cell membrane</location>
    </subcellularLocation>
    <subcellularLocation>
        <location evidence="1">Membrane</location>
        <topology evidence="1">Single-pass membrane protein</topology>
    </subcellularLocation>
</comment>
<feature type="domain" description="Penicillin-binding protein transpeptidase" evidence="15">
    <location>
        <begin position="265"/>
        <end position="592"/>
    </location>
</feature>
<dbReference type="SUPFAM" id="SSF56519">
    <property type="entry name" value="Penicillin binding protein dimerisation domain"/>
    <property type="match status" value="1"/>
</dbReference>
<keyword evidence="18" id="KW-1185">Reference proteome</keyword>
<dbReference type="GO" id="GO:0006508">
    <property type="term" value="P:proteolysis"/>
    <property type="evidence" value="ECO:0007669"/>
    <property type="project" value="UniProtKB-KW"/>
</dbReference>
<dbReference type="InterPro" id="IPR005311">
    <property type="entry name" value="PBP_dimer"/>
</dbReference>
<dbReference type="GO" id="GO:0009252">
    <property type="term" value="P:peptidoglycan biosynthetic process"/>
    <property type="evidence" value="ECO:0007669"/>
    <property type="project" value="UniProtKB-UniRule"/>
</dbReference>
<dbReference type="AlphaFoldDB" id="A0A6I6CYI0"/>
<organism evidence="17 18">
    <name type="scientific">Guyparkeria halophila</name>
    <dbReference type="NCBI Taxonomy" id="47960"/>
    <lineage>
        <taxon>Bacteria</taxon>
        <taxon>Pseudomonadati</taxon>
        <taxon>Pseudomonadota</taxon>
        <taxon>Gammaproteobacteria</taxon>
        <taxon>Chromatiales</taxon>
        <taxon>Thioalkalibacteraceae</taxon>
        <taxon>Guyparkeria</taxon>
    </lineage>
</organism>
<dbReference type="InterPro" id="IPR012338">
    <property type="entry name" value="Beta-lactam/transpept-like"/>
</dbReference>
<evidence type="ECO:0000256" key="14">
    <source>
        <dbReference type="HAMAP-Rule" id="MF_02081"/>
    </source>
</evidence>
<proteinExistence type="inferred from homology"/>
<keyword evidence="3 14" id="KW-1003">Cell membrane</keyword>
<keyword evidence="7 14" id="KW-0812">Transmembrane</keyword>
<feature type="active site" description="Acyl-ester intermediate" evidence="14">
    <location>
        <position position="324"/>
    </location>
</feature>
<keyword evidence="5 14" id="KW-0121">Carboxypeptidase</keyword>
<evidence type="ECO:0000256" key="7">
    <source>
        <dbReference type="ARBA" id="ARBA00022692"/>
    </source>
</evidence>
<dbReference type="UniPathway" id="UPA00219"/>
<dbReference type="InterPro" id="IPR017790">
    <property type="entry name" value="Penicillin-binding_protein_2"/>
</dbReference>
<dbReference type="GO" id="GO:0008360">
    <property type="term" value="P:regulation of cell shape"/>
    <property type="evidence" value="ECO:0007669"/>
    <property type="project" value="UniProtKB-KW"/>
</dbReference>
<evidence type="ECO:0000256" key="12">
    <source>
        <dbReference type="ARBA" id="ARBA00023136"/>
    </source>
</evidence>
<evidence type="ECO:0000256" key="5">
    <source>
        <dbReference type="ARBA" id="ARBA00022645"/>
    </source>
</evidence>
<evidence type="ECO:0000256" key="2">
    <source>
        <dbReference type="ARBA" id="ARBA00004236"/>
    </source>
</evidence>
<protein>
    <recommendedName>
        <fullName evidence="14">Peptidoglycan D,D-transpeptidase MrdA</fullName>
        <ecNumber evidence="14">3.4.16.4</ecNumber>
    </recommendedName>
    <alternativeName>
        <fullName evidence="14">Penicillin-binding protein 2</fullName>
        <shortName evidence="14">PBP-2</shortName>
    </alternativeName>
</protein>
<dbReference type="Gene3D" id="3.30.1390.30">
    <property type="entry name" value="Penicillin-binding protein 2a, domain 3"/>
    <property type="match status" value="1"/>
</dbReference>
<dbReference type="EC" id="3.4.16.4" evidence="14"/>
<dbReference type="PANTHER" id="PTHR30627">
    <property type="entry name" value="PEPTIDOGLYCAN D,D-TRANSPEPTIDASE"/>
    <property type="match status" value="1"/>
</dbReference>
<gene>
    <name evidence="14 17" type="primary">mrdA</name>
    <name evidence="17" type="ORF">GM160_01600</name>
</gene>
<keyword evidence="4 14" id="KW-0997">Cell inner membrane</keyword>
<dbReference type="RefSeq" id="WP_156227626.1">
    <property type="nucleotide sequence ID" value="NZ_CP046415.1"/>
</dbReference>
<evidence type="ECO:0000313" key="17">
    <source>
        <dbReference type="EMBL" id="QGT77688.1"/>
    </source>
</evidence>
<dbReference type="Gene3D" id="3.90.1310.10">
    <property type="entry name" value="Penicillin-binding protein 2a (Domain 2)"/>
    <property type="match status" value="1"/>
</dbReference>
<evidence type="ECO:0000259" key="16">
    <source>
        <dbReference type="Pfam" id="PF03717"/>
    </source>
</evidence>
<feature type="transmembrane region" description="Helical" evidence="14">
    <location>
        <begin position="20"/>
        <end position="39"/>
    </location>
</feature>
<dbReference type="InterPro" id="IPR036138">
    <property type="entry name" value="PBP_dimer_sf"/>
</dbReference>
<evidence type="ECO:0000256" key="3">
    <source>
        <dbReference type="ARBA" id="ARBA00022475"/>
    </source>
</evidence>
<dbReference type="KEGG" id="ghl:GM160_01600"/>
<dbReference type="HAMAP" id="MF_02081">
    <property type="entry name" value="MrdA_transpept"/>
    <property type="match status" value="1"/>
</dbReference>
<dbReference type="GO" id="GO:0005886">
    <property type="term" value="C:plasma membrane"/>
    <property type="evidence" value="ECO:0007669"/>
    <property type="project" value="UniProtKB-SubCell"/>
</dbReference>
<sequence length="612" mass="68842">MLDRLHDHGRARRVFRLRILFAALVSLVVVLTLLGRAAWLQIAQHEHYLAKAEQNRTRLVVVPPERGRIFDAQGEVVADNVATYQVQITPEHSRDVAAELAMLADVLRLDARAVEALEERIRVSRRFDPVLVKADLDEVERARLARLKPWLPGTEIVSSLKRVYPYRELLAHVVGYVGRINAEDVKRLDPDAYQGTQYVGKTGIERQYEDRLHGQPGYRIVEVDALGREVKVLETQRPVPGEDIALTIDVGLQGVAAAALGEYAGAVVAQDPRDGAIRAMVSRPSFDPNLFVDGISHQAYRDLLEDPDRPLYNRATTATYPPGSTIKPVMGLAGMEYGLLDPDERFFAGPYYQIPGNDHRYRDWRKWGHGWVDFEESVFRSVDVYYYDLGYRMGIDRMHEFFTRFGLGQQTGIDLPGERAGLMPSRDWKQRVKQQVWFPGETVIAGIGQGYMLSTILQLADMTSTLALSGVRHVPWLVADDREPQPRLTLSSESYWQRAREAMRAVVGHERGTAHKIEAPYPIAGKTGTAQVFSVAQDEEYDAEELERRLHDHALFIGFAPFDDPELSVAVIAEHGGSGSGTAAPIARQVMDFWFDVEPDADVQPEFSEYGD</sequence>
<evidence type="ECO:0000256" key="9">
    <source>
        <dbReference type="ARBA" id="ARBA00022960"/>
    </source>
</evidence>
<keyword evidence="6 14" id="KW-0645">Protease</keyword>
<keyword evidence="9 14" id="KW-0133">Cell shape</keyword>
<dbReference type="InterPro" id="IPR001460">
    <property type="entry name" value="PCN-bd_Tpept"/>
</dbReference>
<comment type="caution">
    <text evidence="14">Lacks conserved residue(s) required for the propagation of feature annotation.</text>
</comment>
<keyword evidence="11 14" id="KW-1133">Transmembrane helix</keyword>
<feature type="domain" description="Penicillin-binding protein dimerisation" evidence="16">
    <location>
        <begin position="62"/>
        <end position="232"/>
    </location>
</feature>
<keyword evidence="13 14" id="KW-0961">Cell wall biogenesis/degradation</keyword>
<dbReference type="Pfam" id="PF03717">
    <property type="entry name" value="PBP_dimer"/>
    <property type="match status" value="1"/>
</dbReference>
<comment type="similarity">
    <text evidence="14">Belongs to the transpeptidase family. MrdA subfamily.</text>
</comment>
<comment type="pathway">
    <text evidence="14">Cell wall biogenesis; peptidoglycan biosynthesis.</text>
</comment>